<name>A0AAN8W6F4_9MAGN</name>
<dbReference type="Gene3D" id="1.10.630.10">
    <property type="entry name" value="Cytochrome P450"/>
    <property type="match status" value="1"/>
</dbReference>
<dbReference type="InterPro" id="IPR036396">
    <property type="entry name" value="Cyt_P450_sf"/>
</dbReference>
<accession>A0AAN8W6F4</accession>
<dbReference type="GO" id="GO:0005506">
    <property type="term" value="F:iron ion binding"/>
    <property type="evidence" value="ECO:0007669"/>
    <property type="project" value="InterPro"/>
</dbReference>
<proteinExistence type="inferred from homology"/>
<dbReference type="InterPro" id="IPR001128">
    <property type="entry name" value="Cyt_P450"/>
</dbReference>
<keyword evidence="2" id="KW-0812">Transmembrane</keyword>
<dbReference type="GO" id="GO:0016705">
    <property type="term" value="F:oxidoreductase activity, acting on paired donors, with incorporation or reduction of molecular oxygen"/>
    <property type="evidence" value="ECO:0007669"/>
    <property type="project" value="InterPro"/>
</dbReference>
<comment type="caution">
    <text evidence="3">The sequence shown here is derived from an EMBL/GenBank/DDBJ whole genome shotgun (WGS) entry which is preliminary data.</text>
</comment>
<evidence type="ECO:0000256" key="2">
    <source>
        <dbReference type="SAM" id="Phobius"/>
    </source>
</evidence>
<sequence length="328" mass="37572">MELSWSFLLWAVLSLPLLIHFLWPKRPRNFPPGPPGWQIIGNMLELGKLPHREMVALKETYGPVVGLRVGASNIIVISSADVATTFFKNHDAEFADRFVHDVSKCRDYHKGSLSLAPYGTLWRVLRRIGSVEMLAGRRLNETAPIRRKCVDQMLLQIEDEIRKLQKTHVPQLIFYTSFNILGNMMFSRDLLDPSCKDVLGLSEAIIEIIEFSAVPNLADAYPWLGRWDLQGLRRTMGNALDEAIGIASRFVRERIEERQMRVEQNRPKDFLDILLDYEGDGKEEPEKFSEHTINIFILELFMGGADTTSITVEWILTELLCKPECMAK</sequence>
<dbReference type="Pfam" id="PF00067">
    <property type="entry name" value="p450"/>
    <property type="match status" value="1"/>
</dbReference>
<feature type="non-terminal residue" evidence="3">
    <location>
        <position position="328"/>
    </location>
</feature>
<keyword evidence="2" id="KW-1133">Transmembrane helix</keyword>
<reference evidence="3 4" key="1">
    <citation type="submission" date="2023-12" db="EMBL/GenBank/DDBJ databases">
        <title>A high-quality genome assembly for Dillenia turbinata (Dilleniales).</title>
        <authorList>
            <person name="Chanderbali A."/>
        </authorList>
    </citation>
    <scope>NUCLEOTIDE SEQUENCE [LARGE SCALE GENOMIC DNA]</scope>
    <source>
        <strain evidence="3">LSX21</strain>
        <tissue evidence="3">Leaf</tissue>
    </source>
</reference>
<keyword evidence="4" id="KW-1185">Reference proteome</keyword>
<protein>
    <submittedName>
        <fullName evidence="3">Cytochrome P450</fullName>
    </submittedName>
</protein>
<comment type="similarity">
    <text evidence="1">Belongs to the cytochrome P450 family.</text>
</comment>
<evidence type="ECO:0000256" key="1">
    <source>
        <dbReference type="ARBA" id="ARBA00010617"/>
    </source>
</evidence>
<evidence type="ECO:0000313" key="4">
    <source>
        <dbReference type="Proteomes" id="UP001370490"/>
    </source>
</evidence>
<dbReference type="GO" id="GO:0020037">
    <property type="term" value="F:heme binding"/>
    <property type="evidence" value="ECO:0007669"/>
    <property type="project" value="InterPro"/>
</dbReference>
<gene>
    <name evidence="3" type="ORF">RJ641_028058</name>
</gene>
<dbReference type="PANTHER" id="PTHR47950">
    <property type="entry name" value="CYTOCHROME P450, FAMILY 76, SUBFAMILY C, POLYPEPTIDE 5-RELATED"/>
    <property type="match status" value="1"/>
</dbReference>
<dbReference type="GO" id="GO:0004497">
    <property type="term" value="F:monooxygenase activity"/>
    <property type="evidence" value="ECO:0007669"/>
    <property type="project" value="InterPro"/>
</dbReference>
<dbReference type="PANTHER" id="PTHR47950:SF14">
    <property type="entry name" value="CYTOCHROME P450 76A2-LIKE ISOFORM X1"/>
    <property type="match status" value="1"/>
</dbReference>
<dbReference type="AlphaFoldDB" id="A0AAN8W6F4"/>
<organism evidence="3 4">
    <name type="scientific">Dillenia turbinata</name>
    <dbReference type="NCBI Taxonomy" id="194707"/>
    <lineage>
        <taxon>Eukaryota</taxon>
        <taxon>Viridiplantae</taxon>
        <taxon>Streptophyta</taxon>
        <taxon>Embryophyta</taxon>
        <taxon>Tracheophyta</taxon>
        <taxon>Spermatophyta</taxon>
        <taxon>Magnoliopsida</taxon>
        <taxon>eudicotyledons</taxon>
        <taxon>Gunneridae</taxon>
        <taxon>Pentapetalae</taxon>
        <taxon>Dilleniales</taxon>
        <taxon>Dilleniaceae</taxon>
        <taxon>Dillenia</taxon>
    </lineage>
</organism>
<dbReference type="Proteomes" id="UP001370490">
    <property type="component" value="Unassembled WGS sequence"/>
</dbReference>
<dbReference type="EMBL" id="JBAMMX010000004">
    <property type="protein sequence ID" value="KAK6942681.1"/>
    <property type="molecule type" value="Genomic_DNA"/>
</dbReference>
<keyword evidence="2" id="KW-0472">Membrane</keyword>
<dbReference type="PRINTS" id="PR00463">
    <property type="entry name" value="EP450I"/>
</dbReference>
<evidence type="ECO:0000313" key="3">
    <source>
        <dbReference type="EMBL" id="KAK6942681.1"/>
    </source>
</evidence>
<dbReference type="SUPFAM" id="SSF48264">
    <property type="entry name" value="Cytochrome P450"/>
    <property type="match status" value="1"/>
</dbReference>
<feature type="transmembrane region" description="Helical" evidence="2">
    <location>
        <begin position="6"/>
        <end position="23"/>
    </location>
</feature>
<dbReference type="InterPro" id="IPR002401">
    <property type="entry name" value="Cyt_P450_E_grp-I"/>
</dbReference>